<keyword evidence="1" id="KW-1133">Transmembrane helix</keyword>
<name>A0A835DR06_TETSI</name>
<evidence type="ECO:0008006" key="6">
    <source>
        <dbReference type="Google" id="ProtNLM"/>
    </source>
</evidence>
<dbReference type="OrthoDB" id="1721574at2759"/>
<dbReference type="PANTHER" id="PTHR35046:SF26">
    <property type="entry name" value="RNA-DIRECTED DNA POLYMERASE"/>
    <property type="match status" value="1"/>
</dbReference>
<feature type="domain" description="Retrotransposon gag" evidence="2">
    <location>
        <begin position="74"/>
        <end position="157"/>
    </location>
</feature>
<keyword evidence="1" id="KW-0812">Transmembrane</keyword>
<dbReference type="PANTHER" id="PTHR35046">
    <property type="entry name" value="ZINC KNUCKLE (CCHC-TYPE) FAMILY PROTEIN"/>
    <property type="match status" value="1"/>
</dbReference>
<feature type="transmembrane region" description="Helical" evidence="1">
    <location>
        <begin position="337"/>
        <end position="358"/>
    </location>
</feature>
<dbReference type="EMBL" id="JABCRI010000001">
    <property type="protein sequence ID" value="KAF8412801.1"/>
    <property type="molecule type" value="Genomic_DNA"/>
</dbReference>
<keyword evidence="5" id="KW-1185">Reference proteome</keyword>
<keyword evidence="1" id="KW-0472">Membrane</keyword>
<gene>
    <name evidence="4" type="ORF">HHK36_000771</name>
</gene>
<sequence>MRCNERPQRWEDRIVRALQNAKEYGVQVQISDFNGEMEAKDFLDWLDSLESYFDWKEVSEERKVKIVGAKLGAELRGPASTWWKHYQNDREVRGKGKIRRWDKMKEKLKAQFLPRDYEQSLYQKVVDLLDVTGQPHVSDDAVAYAENLKEIQDQVRQKLVEMNQRYKEASDGHRRYKEYQVGDLVMVFLRRERFPTGTYHKLKSKKIGPCKIIRKFGENAYEVELSHNLDISLIFNVAVLYSYHGDIELGTRSVEGELLDQIPNKTKEKGFERLGTSFVKLEAPRRSYSLVTAFRAESYGCQHWSNELSGLLVRSNARLPWRQGLAGQYRLGGRSGAFVLFLGFGKLVLGLVFGNSFVRILARLWLPRQCLLETETGARGARVL</sequence>
<dbReference type="Pfam" id="PF03732">
    <property type="entry name" value="Retrotrans_gag"/>
    <property type="match status" value="1"/>
</dbReference>
<organism evidence="4 5">
    <name type="scientific">Tetracentron sinense</name>
    <name type="common">Spur-leaf</name>
    <dbReference type="NCBI Taxonomy" id="13715"/>
    <lineage>
        <taxon>Eukaryota</taxon>
        <taxon>Viridiplantae</taxon>
        <taxon>Streptophyta</taxon>
        <taxon>Embryophyta</taxon>
        <taxon>Tracheophyta</taxon>
        <taxon>Spermatophyta</taxon>
        <taxon>Magnoliopsida</taxon>
        <taxon>Trochodendrales</taxon>
        <taxon>Trochodendraceae</taxon>
        <taxon>Tetracentron</taxon>
    </lineage>
</organism>
<dbReference type="AlphaFoldDB" id="A0A835DR06"/>
<evidence type="ECO:0000259" key="2">
    <source>
        <dbReference type="Pfam" id="PF03732"/>
    </source>
</evidence>
<protein>
    <recommendedName>
        <fullName evidence="6">Retrotransposon gag domain-containing protein</fullName>
    </recommendedName>
</protein>
<dbReference type="Proteomes" id="UP000655225">
    <property type="component" value="Unassembled WGS sequence"/>
</dbReference>
<comment type="caution">
    <text evidence="4">The sequence shown here is derived from an EMBL/GenBank/DDBJ whole genome shotgun (WGS) entry which is preliminary data.</text>
</comment>
<evidence type="ECO:0000259" key="3">
    <source>
        <dbReference type="Pfam" id="PF24626"/>
    </source>
</evidence>
<accession>A0A835DR06</accession>
<dbReference type="InterPro" id="IPR005162">
    <property type="entry name" value="Retrotrans_gag_dom"/>
</dbReference>
<feature type="domain" description="Tf2-1-like SH3-like" evidence="3">
    <location>
        <begin position="182"/>
        <end position="244"/>
    </location>
</feature>
<evidence type="ECO:0000256" key="1">
    <source>
        <dbReference type="SAM" id="Phobius"/>
    </source>
</evidence>
<dbReference type="Pfam" id="PF24626">
    <property type="entry name" value="SH3_Tf2-1"/>
    <property type="match status" value="1"/>
</dbReference>
<evidence type="ECO:0000313" key="4">
    <source>
        <dbReference type="EMBL" id="KAF8412801.1"/>
    </source>
</evidence>
<evidence type="ECO:0000313" key="5">
    <source>
        <dbReference type="Proteomes" id="UP000655225"/>
    </source>
</evidence>
<reference evidence="4 5" key="1">
    <citation type="submission" date="2020-04" db="EMBL/GenBank/DDBJ databases">
        <title>Plant Genome Project.</title>
        <authorList>
            <person name="Zhang R.-G."/>
        </authorList>
    </citation>
    <scope>NUCLEOTIDE SEQUENCE [LARGE SCALE GENOMIC DNA]</scope>
    <source>
        <strain evidence="4">YNK0</strain>
        <tissue evidence="4">Leaf</tissue>
    </source>
</reference>
<dbReference type="InterPro" id="IPR056924">
    <property type="entry name" value="SH3_Tf2-1"/>
</dbReference>
<proteinExistence type="predicted"/>